<dbReference type="GO" id="GO:0008270">
    <property type="term" value="F:zinc ion binding"/>
    <property type="evidence" value="ECO:0007669"/>
    <property type="project" value="UniProtKB-KW"/>
</dbReference>
<dbReference type="PANTHER" id="PTHR46481">
    <property type="entry name" value="ZINC FINGER BED DOMAIN-CONTAINING PROTEIN 4"/>
    <property type="match status" value="1"/>
</dbReference>
<protein>
    <submittedName>
        <fullName evidence="6">Uncharacterized protein</fullName>
    </submittedName>
</protein>
<evidence type="ECO:0000256" key="1">
    <source>
        <dbReference type="ARBA" id="ARBA00004123"/>
    </source>
</evidence>
<dbReference type="EMBL" id="ML122321">
    <property type="protein sequence ID" value="RPD53479.1"/>
    <property type="molecule type" value="Genomic_DNA"/>
</dbReference>
<keyword evidence="3" id="KW-0863">Zinc-finger</keyword>
<dbReference type="AlphaFoldDB" id="A0A5C2RRF9"/>
<dbReference type="PANTHER" id="PTHR46481:SF10">
    <property type="entry name" value="ZINC FINGER BED DOMAIN-CONTAINING PROTEIN 39"/>
    <property type="match status" value="1"/>
</dbReference>
<evidence type="ECO:0000256" key="3">
    <source>
        <dbReference type="ARBA" id="ARBA00022771"/>
    </source>
</evidence>
<keyword evidence="5" id="KW-0539">Nucleus</keyword>
<evidence type="ECO:0000313" key="7">
    <source>
        <dbReference type="Proteomes" id="UP000313359"/>
    </source>
</evidence>
<accession>A0A5C2RRF9</accession>
<evidence type="ECO:0000256" key="2">
    <source>
        <dbReference type="ARBA" id="ARBA00022723"/>
    </source>
</evidence>
<evidence type="ECO:0000256" key="5">
    <source>
        <dbReference type="ARBA" id="ARBA00023242"/>
    </source>
</evidence>
<comment type="subcellular location">
    <subcellularLocation>
        <location evidence="1">Nucleus</location>
    </subcellularLocation>
</comment>
<keyword evidence="7" id="KW-1185">Reference proteome</keyword>
<reference evidence="6" key="1">
    <citation type="journal article" date="2018" name="Genome Biol. Evol.">
        <title>Genomics and development of Lentinus tigrinus, a white-rot wood-decaying mushroom with dimorphic fruiting bodies.</title>
        <authorList>
            <person name="Wu B."/>
            <person name="Xu Z."/>
            <person name="Knudson A."/>
            <person name="Carlson A."/>
            <person name="Chen N."/>
            <person name="Kovaka S."/>
            <person name="LaButti K."/>
            <person name="Lipzen A."/>
            <person name="Pennachio C."/>
            <person name="Riley R."/>
            <person name="Schakwitz W."/>
            <person name="Umezawa K."/>
            <person name="Ohm R.A."/>
            <person name="Grigoriev I.V."/>
            <person name="Nagy L.G."/>
            <person name="Gibbons J."/>
            <person name="Hibbett D."/>
        </authorList>
    </citation>
    <scope>NUCLEOTIDE SEQUENCE [LARGE SCALE GENOMIC DNA]</scope>
    <source>
        <strain evidence="6">ALCF2SS1-6</strain>
    </source>
</reference>
<organism evidence="6 7">
    <name type="scientific">Lentinus tigrinus ALCF2SS1-6</name>
    <dbReference type="NCBI Taxonomy" id="1328759"/>
    <lineage>
        <taxon>Eukaryota</taxon>
        <taxon>Fungi</taxon>
        <taxon>Dikarya</taxon>
        <taxon>Basidiomycota</taxon>
        <taxon>Agaricomycotina</taxon>
        <taxon>Agaricomycetes</taxon>
        <taxon>Polyporales</taxon>
        <taxon>Polyporaceae</taxon>
        <taxon>Lentinus</taxon>
    </lineage>
</organism>
<sequence>KLSVKVWHNPVIREELSKLAGGADLNASVLVRSVKTRWNTVTHVLERALEMQDVLDTLCNMAQFNRRTGARLRRFNLSEDEWKLVDELYRLLDPFSFATNQISSSSRALVHEVIPYMDLLTEHVDRFAADDSLAPSVRAAAKRGRVILDKYYQLTDETFIYRVAMGKSTLVLAHDHFTDPMYIIPNCSSSP</sequence>
<gene>
    <name evidence="6" type="ORF">L227DRAFT_513222</name>
</gene>
<dbReference type="InterPro" id="IPR012337">
    <property type="entry name" value="RNaseH-like_sf"/>
</dbReference>
<evidence type="ECO:0000256" key="4">
    <source>
        <dbReference type="ARBA" id="ARBA00022833"/>
    </source>
</evidence>
<keyword evidence="4" id="KW-0862">Zinc</keyword>
<dbReference type="OrthoDB" id="3359487at2759"/>
<dbReference type="GO" id="GO:0005634">
    <property type="term" value="C:nucleus"/>
    <property type="evidence" value="ECO:0007669"/>
    <property type="project" value="UniProtKB-SubCell"/>
</dbReference>
<name>A0A5C2RRF9_9APHY</name>
<dbReference type="InterPro" id="IPR052035">
    <property type="entry name" value="ZnF_BED_domain_contain"/>
</dbReference>
<feature type="non-terminal residue" evidence="6">
    <location>
        <position position="1"/>
    </location>
</feature>
<proteinExistence type="predicted"/>
<keyword evidence="2" id="KW-0479">Metal-binding</keyword>
<dbReference type="SUPFAM" id="SSF53098">
    <property type="entry name" value="Ribonuclease H-like"/>
    <property type="match status" value="1"/>
</dbReference>
<evidence type="ECO:0000313" key="6">
    <source>
        <dbReference type="EMBL" id="RPD53479.1"/>
    </source>
</evidence>
<dbReference type="STRING" id="1328759.A0A5C2RRF9"/>
<dbReference type="Proteomes" id="UP000313359">
    <property type="component" value="Unassembled WGS sequence"/>
</dbReference>